<organism evidence="4 5">
    <name type="scientific">Scleropages formosus</name>
    <name type="common">Asian bonytongue</name>
    <name type="synonym">Osteoglossum formosum</name>
    <dbReference type="NCBI Taxonomy" id="113540"/>
    <lineage>
        <taxon>Eukaryota</taxon>
        <taxon>Metazoa</taxon>
        <taxon>Chordata</taxon>
        <taxon>Craniata</taxon>
        <taxon>Vertebrata</taxon>
        <taxon>Euteleostomi</taxon>
        <taxon>Actinopterygii</taxon>
        <taxon>Neopterygii</taxon>
        <taxon>Teleostei</taxon>
        <taxon>Osteoglossocephala</taxon>
        <taxon>Osteoglossomorpha</taxon>
        <taxon>Osteoglossiformes</taxon>
        <taxon>Osteoglossidae</taxon>
        <taxon>Scleropages</taxon>
    </lineage>
</organism>
<proteinExistence type="predicted"/>
<dbReference type="InterPro" id="IPR003877">
    <property type="entry name" value="SPRY_dom"/>
</dbReference>
<name>A0A8C9T7F9_SCLFO</name>
<feature type="transmembrane region" description="Helical" evidence="2">
    <location>
        <begin position="116"/>
        <end position="135"/>
    </location>
</feature>
<reference evidence="4 5" key="1">
    <citation type="submission" date="2019-04" db="EMBL/GenBank/DDBJ databases">
        <authorList>
            <consortium name="Wellcome Sanger Institute Data Sharing"/>
        </authorList>
    </citation>
    <scope>NUCLEOTIDE SEQUENCE [LARGE SCALE GENOMIC DNA]</scope>
</reference>
<dbReference type="SMART" id="SM00449">
    <property type="entry name" value="SPRY"/>
    <property type="match status" value="1"/>
</dbReference>
<dbReference type="Pfam" id="PF00622">
    <property type="entry name" value="SPRY"/>
    <property type="match status" value="1"/>
</dbReference>
<feature type="domain" description="B30.2/SPRY" evidence="3">
    <location>
        <begin position="202"/>
        <end position="395"/>
    </location>
</feature>
<accession>A0A8C9T7F9</accession>
<keyword evidence="2" id="KW-0812">Transmembrane</keyword>
<reference evidence="4" key="2">
    <citation type="submission" date="2025-08" db="UniProtKB">
        <authorList>
            <consortium name="Ensembl"/>
        </authorList>
    </citation>
    <scope>IDENTIFICATION</scope>
</reference>
<sequence>MEQDFSESRSEMQKAALDAGESLSPEIQGEMAQNNQHAALERYSGDLSMMALYPRDSLPLPPVQPQEYRNVNLENIYASVEGRSSGIYLPMRSPMSLSSGTLPSAGKTTLYRITTLVFFSLWIITLIALITTLIFRYQHTPQLESGAESSETNAKPGESQNLCKCVKKEKDCAMKISELQMQLTNLDHFYSTEMMYVPSNTSQAKMSEMSRYEGIILAPDDVILDPDTAHPKLVISKNGKQVRLGSKLQNISDLPQRFNYVVNVLAKDGFRSGRHYWEVDVRGKTDWTLGVACSSVYRKGNLVLRPRAGYWTIFMKDRECKVNCDPVLPLALKDPQKVGVYVDYEQGQVSFYSVEDRSHIYSFTGYNFTKDLYPLFRPGLSDNGNNAASLVITPVSIQ</sequence>
<dbReference type="RefSeq" id="XP_018603639.2">
    <property type="nucleotide sequence ID" value="XM_018748123.2"/>
</dbReference>
<feature type="compositionally biased region" description="Basic and acidic residues" evidence="1">
    <location>
        <begin position="1"/>
        <end position="12"/>
    </location>
</feature>
<feature type="region of interest" description="Disordered" evidence="1">
    <location>
        <begin position="1"/>
        <end position="22"/>
    </location>
</feature>
<dbReference type="PROSITE" id="PS50188">
    <property type="entry name" value="B302_SPRY"/>
    <property type="match status" value="1"/>
</dbReference>
<dbReference type="AlphaFoldDB" id="A0A8C9T7F9"/>
<evidence type="ECO:0000259" key="3">
    <source>
        <dbReference type="PROSITE" id="PS50188"/>
    </source>
</evidence>
<evidence type="ECO:0000313" key="5">
    <source>
        <dbReference type="Proteomes" id="UP000694397"/>
    </source>
</evidence>
<dbReference type="SMART" id="SM00589">
    <property type="entry name" value="PRY"/>
    <property type="match status" value="1"/>
</dbReference>
<dbReference type="InterPro" id="IPR003879">
    <property type="entry name" value="Butyrophylin_SPRY"/>
</dbReference>
<dbReference type="InterPro" id="IPR006574">
    <property type="entry name" value="PRY"/>
</dbReference>
<evidence type="ECO:0000256" key="1">
    <source>
        <dbReference type="SAM" id="MobiDB-lite"/>
    </source>
</evidence>
<dbReference type="InterPro" id="IPR043136">
    <property type="entry name" value="B30.2/SPRY_sf"/>
</dbReference>
<dbReference type="SUPFAM" id="SSF49899">
    <property type="entry name" value="Concanavalin A-like lectins/glucanases"/>
    <property type="match status" value="1"/>
</dbReference>
<dbReference type="InterPro" id="IPR050143">
    <property type="entry name" value="TRIM/RBCC"/>
</dbReference>
<dbReference type="Gene3D" id="2.60.120.920">
    <property type="match status" value="1"/>
</dbReference>
<keyword evidence="5" id="KW-1185">Reference proteome</keyword>
<dbReference type="CDD" id="cd13733">
    <property type="entry name" value="SPRY_PRY_C-I_1"/>
    <property type="match status" value="1"/>
</dbReference>
<evidence type="ECO:0000313" key="4">
    <source>
        <dbReference type="Ensembl" id="ENSSFOP00015047852.1"/>
    </source>
</evidence>
<dbReference type="InterPro" id="IPR013320">
    <property type="entry name" value="ConA-like_dom_sf"/>
</dbReference>
<dbReference type="Pfam" id="PF13765">
    <property type="entry name" value="PRY"/>
    <property type="match status" value="1"/>
</dbReference>
<gene>
    <name evidence="4" type="primary">LOC108931993</name>
</gene>
<dbReference type="Ensembl" id="ENSSFOT00015064656.1">
    <property type="protein sequence ID" value="ENSSFOP00015047852.1"/>
    <property type="gene ID" value="ENSSFOG00015026608.1"/>
</dbReference>
<keyword evidence="2" id="KW-1133">Transmembrane helix</keyword>
<dbReference type="GeneTree" id="ENSGT01040000240385"/>
<evidence type="ECO:0000256" key="2">
    <source>
        <dbReference type="SAM" id="Phobius"/>
    </source>
</evidence>
<keyword evidence="2" id="KW-0472">Membrane</keyword>
<dbReference type="InterPro" id="IPR001870">
    <property type="entry name" value="B30.2/SPRY"/>
</dbReference>
<reference evidence="4" key="3">
    <citation type="submission" date="2025-09" db="UniProtKB">
        <authorList>
            <consortium name="Ensembl"/>
        </authorList>
    </citation>
    <scope>IDENTIFICATION</scope>
</reference>
<dbReference type="FunFam" id="2.60.120.920:FF:000004">
    <property type="entry name" value="Butyrophilin subfamily 1 member A1"/>
    <property type="match status" value="1"/>
</dbReference>
<dbReference type="PRINTS" id="PR01407">
    <property type="entry name" value="BUTYPHLNCDUF"/>
</dbReference>
<dbReference type="Proteomes" id="UP000694397">
    <property type="component" value="Chromosome 11"/>
</dbReference>
<protein>
    <submittedName>
        <fullName evidence="4">E3 ubiquitin-protein ligase TRIM39-like</fullName>
    </submittedName>
</protein>
<dbReference type="PANTHER" id="PTHR24103">
    <property type="entry name" value="E3 UBIQUITIN-PROTEIN LIGASE TRIM"/>
    <property type="match status" value="1"/>
</dbReference>
<dbReference type="GeneID" id="108931993"/>